<accession>A0A2M3ZTD8</accession>
<proteinExistence type="predicted"/>
<keyword evidence="1" id="KW-0732">Signal</keyword>
<reference evidence="2" key="1">
    <citation type="submission" date="2018-01" db="EMBL/GenBank/DDBJ databases">
        <title>An insight into the sialome of Amazonian anophelines.</title>
        <authorList>
            <person name="Ribeiro J.M."/>
            <person name="Scarpassa V."/>
            <person name="Calvo E."/>
        </authorList>
    </citation>
    <scope>NUCLEOTIDE SEQUENCE</scope>
    <source>
        <tissue evidence="2">Salivary glands</tissue>
    </source>
</reference>
<feature type="chain" id="PRO_5014986155" evidence="1">
    <location>
        <begin position="29"/>
        <end position="136"/>
    </location>
</feature>
<feature type="signal peptide" evidence="1">
    <location>
        <begin position="1"/>
        <end position="28"/>
    </location>
</feature>
<dbReference type="AlphaFoldDB" id="A0A2M3ZTD8"/>
<evidence type="ECO:0000313" key="2">
    <source>
        <dbReference type="EMBL" id="MBW31763.1"/>
    </source>
</evidence>
<sequence>MGSPFCSRFLSGNLMLTRSFLILDGAVALSKKSSGNVPFCCCSCVADVFSIPLSFFGGATSSALDPAVADRFRGTKTSFLPALEGVVAEDFLGCSVGWVFFSCFANSIFSLCCLELICTFHTASDRTTDRQSTQDN</sequence>
<dbReference type="EMBL" id="GGFM01011012">
    <property type="protein sequence ID" value="MBW31763.1"/>
    <property type="molecule type" value="Transcribed_RNA"/>
</dbReference>
<name>A0A2M3ZTD8_9DIPT</name>
<organism evidence="2">
    <name type="scientific">Anopheles braziliensis</name>
    <dbReference type="NCBI Taxonomy" id="58242"/>
    <lineage>
        <taxon>Eukaryota</taxon>
        <taxon>Metazoa</taxon>
        <taxon>Ecdysozoa</taxon>
        <taxon>Arthropoda</taxon>
        <taxon>Hexapoda</taxon>
        <taxon>Insecta</taxon>
        <taxon>Pterygota</taxon>
        <taxon>Neoptera</taxon>
        <taxon>Endopterygota</taxon>
        <taxon>Diptera</taxon>
        <taxon>Nematocera</taxon>
        <taxon>Culicoidea</taxon>
        <taxon>Culicidae</taxon>
        <taxon>Anophelinae</taxon>
        <taxon>Anopheles</taxon>
    </lineage>
</organism>
<evidence type="ECO:0000256" key="1">
    <source>
        <dbReference type="SAM" id="SignalP"/>
    </source>
</evidence>
<protein>
    <submittedName>
        <fullName evidence="2">Putative secreted peptide</fullName>
    </submittedName>
</protein>